<dbReference type="EMBL" id="CAKLBY020000052">
    <property type="protein sequence ID" value="CAK7920616.1"/>
    <property type="molecule type" value="Genomic_DNA"/>
</dbReference>
<reference evidence="1" key="1">
    <citation type="submission" date="2024-01" db="EMBL/GenBank/DDBJ databases">
        <authorList>
            <person name="Webb A."/>
        </authorList>
    </citation>
    <scope>NUCLEOTIDE SEQUENCE</scope>
    <source>
        <strain evidence="1">Pm1</strain>
    </source>
</reference>
<accession>A0AAV1TGM4</accession>
<name>A0AAV1TGM4_9STRA</name>
<gene>
    <name evidence="1" type="ORF">PM001_LOCUS6756</name>
</gene>
<dbReference type="AlphaFoldDB" id="A0AAV1TGM4"/>
<organism evidence="1 2">
    <name type="scientific">Peronospora matthiolae</name>
    <dbReference type="NCBI Taxonomy" id="2874970"/>
    <lineage>
        <taxon>Eukaryota</taxon>
        <taxon>Sar</taxon>
        <taxon>Stramenopiles</taxon>
        <taxon>Oomycota</taxon>
        <taxon>Peronosporomycetes</taxon>
        <taxon>Peronosporales</taxon>
        <taxon>Peronosporaceae</taxon>
        <taxon>Peronospora</taxon>
    </lineage>
</organism>
<evidence type="ECO:0000313" key="2">
    <source>
        <dbReference type="Proteomes" id="UP001162060"/>
    </source>
</evidence>
<proteinExistence type="predicted"/>
<comment type="caution">
    <text evidence="1">The sequence shown here is derived from an EMBL/GenBank/DDBJ whole genome shotgun (WGS) entry which is preliminary data.</text>
</comment>
<sequence>MKSQERATCDRILGGLKDVPKRVLSMEQRPQRVPSDLRSLVRLLGLREVVTPATWNCVAMAVAQTYAYADMRGESDAFERLTTSVKRGIWFAGLLNLDHNYARDVRVQALRNVRRGWTTIKPKELAILFRWFLHDYTSFQSNHTSTVDGTVWGGRYARDGGDIFHQDIFLLHVGDEERENHNAESIARP</sequence>
<evidence type="ECO:0000313" key="1">
    <source>
        <dbReference type="EMBL" id="CAK7920616.1"/>
    </source>
</evidence>
<dbReference type="Proteomes" id="UP001162060">
    <property type="component" value="Unassembled WGS sequence"/>
</dbReference>
<protein>
    <recommendedName>
        <fullName evidence="3">Transposase</fullName>
    </recommendedName>
</protein>
<evidence type="ECO:0008006" key="3">
    <source>
        <dbReference type="Google" id="ProtNLM"/>
    </source>
</evidence>